<dbReference type="Gene3D" id="3.40.50.1820">
    <property type="entry name" value="alpha/beta hydrolase"/>
    <property type="match status" value="2"/>
</dbReference>
<accession>A0A494XA69</accession>
<dbReference type="InterPro" id="IPR022742">
    <property type="entry name" value="Hydrolase_4"/>
</dbReference>
<protein>
    <submittedName>
        <fullName evidence="2">Alpha/beta hydrolase</fullName>
    </submittedName>
</protein>
<keyword evidence="2" id="KW-0378">Hydrolase</keyword>
<dbReference type="InterPro" id="IPR053145">
    <property type="entry name" value="AB_hydrolase_Est10"/>
</dbReference>
<dbReference type="PANTHER" id="PTHR43265">
    <property type="entry name" value="ESTERASE ESTD"/>
    <property type="match status" value="1"/>
</dbReference>
<dbReference type="GO" id="GO:0052689">
    <property type="term" value="F:carboxylic ester hydrolase activity"/>
    <property type="evidence" value="ECO:0007669"/>
    <property type="project" value="TreeGrafter"/>
</dbReference>
<keyword evidence="3" id="KW-1185">Reference proteome</keyword>
<comment type="caution">
    <text evidence="2">The sequence shown here is derived from an EMBL/GenBank/DDBJ whole genome shotgun (WGS) entry which is preliminary data.</text>
</comment>
<evidence type="ECO:0000259" key="1">
    <source>
        <dbReference type="Pfam" id="PF12146"/>
    </source>
</evidence>
<dbReference type="Proteomes" id="UP000270342">
    <property type="component" value="Unassembled WGS sequence"/>
</dbReference>
<sequence length="603" mass="66208">MNPIVFDGCLGWLHDAPGTRGVVLCNPLGHEAMWAHKSLRRLACQLARNGMPTLRFDYHGTGDSAGADSDAARLEMWIGNIVAATRKLRETTGVRDVVLVGLRFGATLAALASQVLQGDESLAGLVLLAPAVSGRTYLREMKALYKNWRAVVDVDDEPGQGEAFQDVLGHRFYRETLDPISSISLNGTSSRPAPRVLILDPFGREGERLAARYIELGADVELRPFPEYADLMVEAIYSADPRAAFDDVALWLQQNVPEHHAAARIESLPARIFAQDARETPLRIDGVDGTDERELFGVLCEPVSTVRRGPLVVIVNTGANLHTGDGRLAVVFARRLAAQGVASVRLDISGIGETPSSGWVDSQSPLYSARAIGDVCEATRWLSSHGFPSIALFGICSGAYLSLHAAAMSPHVDGVLAVNVQRFIWGADETLEQAMSKQGQSMQLYMRSARKLNKWVNVLRGRSHVRAKLKTIAHRFARRGAIATANLAHDLTRLEFGRSGRAQALVSHLNRKGVEVRLVYGSFNRGLEELSTYFGQGGRRLERYDHIEVARIDKLDHSLVSRTGREKVFAYAEQFFAEFDGVPQHADRDASAWRAGERAKFAL</sequence>
<organism evidence="2 3">
    <name type="scientific">Pararobbsia silviterrae</name>
    <dbReference type="NCBI Taxonomy" id="1792498"/>
    <lineage>
        <taxon>Bacteria</taxon>
        <taxon>Pseudomonadati</taxon>
        <taxon>Pseudomonadota</taxon>
        <taxon>Betaproteobacteria</taxon>
        <taxon>Burkholderiales</taxon>
        <taxon>Burkholderiaceae</taxon>
        <taxon>Pararobbsia</taxon>
    </lineage>
</organism>
<feature type="domain" description="Serine aminopeptidase S33" evidence="1">
    <location>
        <begin position="39"/>
        <end position="147"/>
    </location>
</feature>
<dbReference type="OrthoDB" id="5379975at2"/>
<dbReference type="AlphaFoldDB" id="A0A494XA69"/>
<dbReference type="PANTHER" id="PTHR43265:SF1">
    <property type="entry name" value="ESTERASE ESTD"/>
    <property type="match status" value="1"/>
</dbReference>
<reference evidence="2 3" key="1">
    <citation type="submission" date="2018-10" db="EMBL/GenBank/DDBJ databases">
        <title>Robbsia sp. DHC34, isolated from soil.</title>
        <authorList>
            <person name="Gao Z.-H."/>
            <person name="Qiu L.-H."/>
        </authorList>
    </citation>
    <scope>NUCLEOTIDE SEQUENCE [LARGE SCALE GENOMIC DNA]</scope>
    <source>
        <strain evidence="2 3">DHC34</strain>
    </source>
</reference>
<dbReference type="EMBL" id="RBZU01000017">
    <property type="protein sequence ID" value="RKP45326.1"/>
    <property type="molecule type" value="Genomic_DNA"/>
</dbReference>
<evidence type="ECO:0000313" key="3">
    <source>
        <dbReference type="Proteomes" id="UP000270342"/>
    </source>
</evidence>
<dbReference type="InterPro" id="IPR029058">
    <property type="entry name" value="AB_hydrolase_fold"/>
</dbReference>
<dbReference type="SUPFAM" id="SSF53474">
    <property type="entry name" value="alpha/beta-Hydrolases"/>
    <property type="match status" value="2"/>
</dbReference>
<name>A0A494XA69_9BURK</name>
<dbReference type="Pfam" id="PF12146">
    <property type="entry name" value="Hydrolase_4"/>
    <property type="match status" value="1"/>
</dbReference>
<gene>
    <name evidence="2" type="ORF">D7S86_26125</name>
</gene>
<proteinExistence type="predicted"/>
<dbReference type="RefSeq" id="WP_121090915.1">
    <property type="nucleotide sequence ID" value="NZ_RBZU01000017.1"/>
</dbReference>
<evidence type="ECO:0000313" key="2">
    <source>
        <dbReference type="EMBL" id="RKP45326.1"/>
    </source>
</evidence>